<name>A0A8C2PX55_CYPCA</name>
<evidence type="ECO:0000256" key="6">
    <source>
        <dbReference type="ARBA" id="ARBA00022889"/>
    </source>
</evidence>
<dbReference type="FunFam" id="2.60.40.60:FF:000006">
    <property type="entry name" value="Protocadherin alpha 2"/>
    <property type="match status" value="1"/>
</dbReference>
<dbReference type="Pfam" id="PF08266">
    <property type="entry name" value="Cadherin_2"/>
    <property type="match status" value="1"/>
</dbReference>
<protein>
    <recommendedName>
        <fullName evidence="12">Cadherin domain-containing protein</fullName>
    </recommendedName>
</protein>
<dbReference type="Ensembl" id="ENSCCRT00020098027.1">
    <property type="protein sequence ID" value="ENSCCRP00020089665.1"/>
    <property type="gene ID" value="ENSCCRG00020041141.1"/>
</dbReference>
<evidence type="ECO:0000256" key="5">
    <source>
        <dbReference type="ARBA" id="ARBA00022837"/>
    </source>
</evidence>
<evidence type="ECO:0000256" key="8">
    <source>
        <dbReference type="ARBA" id="ARBA00023136"/>
    </source>
</evidence>
<proteinExistence type="predicted"/>
<feature type="transmembrane region" description="Helical" evidence="11">
    <location>
        <begin position="21"/>
        <end position="42"/>
    </location>
</feature>
<evidence type="ECO:0000256" key="3">
    <source>
        <dbReference type="ARBA" id="ARBA00022729"/>
    </source>
</evidence>
<sequence>DRFPIGGKRTKSAMEGYVKSQFWRYVTVLMFFFAILDTVSSFTHYSIPEEMEEGSVVANLASDLGLDEKTLSRRNMRLDIISNKKYLDVNKETGELYILEKMDREYLCLSKTATTCFIKMEVILENPVRIFNFEIEIVDINDNAPQFRRDTIHLDISESTAAGERFSLSNAVDPDIGSNSIKTYYLSESEHFDIEIQTGRDGSKFADLILKMPLDREKQASHNLILTAVDGGVPARSGTASIIVRVLDTNDNAPQFDKDSYNINLTENAPIGSLVVKLNATDKDERSNSDMLYSYSLYTSEKTQQTFSLNPDSGEIRVKEMINYEDFRIYDMEIIATDKGVNSLSGKCKVKILITDIRYE</sequence>
<keyword evidence="9" id="KW-0325">Glycoprotein</keyword>
<feature type="domain" description="Cadherin" evidence="12">
    <location>
        <begin position="257"/>
        <end position="357"/>
    </location>
</feature>
<dbReference type="PANTHER" id="PTHR24028:SF288">
    <property type="entry name" value="PROTOCADHERIN ALPHA-C2-LIKE-RELATED"/>
    <property type="match status" value="1"/>
</dbReference>
<evidence type="ECO:0000259" key="12">
    <source>
        <dbReference type="PROSITE" id="PS50268"/>
    </source>
</evidence>
<dbReference type="PANTHER" id="PTHR24028">
    <property type="entry name" value="CADHERIN-87A"/>
    <property type="match status" value="1"/>
</dbReference>
<accession>A0A8C2PX55</accession>
<evidence type="ECO:0000256" key="4">
    <source>
        <dbReference type="ARBA" id="ARBA00022737"/>
    </source>
</evidence>
<comment type="subcellular location">
    <subcellularLocation>
        <location evidence="1">Membrane</location>
        <topology evidence="1">Single-pass membrane protein</topology>
    </subcellularLocation>
</comment>
<keyword evidence="7 11" id="KW-1133">Transmembrane helix</keyword>
<dbReference type="FunFam" id="2.60.40.60:FF:000002">
    <property type="entry name" value="Protocadherin alpha 2"/>
    <property type="match status" value="1"/>
</dbReference>
<evidence type="ECO:0000256" key="2">
    <source>
        <dbReference type="ARBA" id="ARBA00022692"/>
    </source>
</evidence>
<dbReference type="CDD" id="cd11304">
    <property type="entry name" value="Cadherin_repeat"/>
    <property type="match status" value="3"/>
</dbReference>
<organism evidence="13 14">
    <name type="scientific">Cyprinus carpio</name>
    <name type="common">Common carp</name>
    <dbReference type="NCBI Taxonomy" id="7962"/>
    <lineage>
        <taxon>Eukaryota</taxon>
        <taxon>Metazoa</taxon>
        <taxon>Chordata</taxon>
        <taxon>Craniata</taxon>
        <taxon>Vertebrata</taxon>
        <taxon>Euteleostomi</taxon>
        <taxon>Actinopterygii</taxon>
        <taxon>Neopterygii</taxon>
        <taxon>Teleostei</taxon>
        <taxon>Ostariophysi</taxon>
        <taxon>Cypriniformes</taxon>
        <taxon>Cyprinidae</taxon>
        <taxon>Cyprininae</taxon>
        <taxon>Cyprinus</taxon>
    </lineage>
</organism>
<keyword evidence="5 10" id="KW-0106">Calcium</keyword>
<dbReference type="Pfam" id="PF00028">
    <property type="entry name" value="Cadherin"/>
    <property type="match status" value="2"/>
</dbReference>
<dbReference type="PROSITE" id="PS50268">
    <property type="entry name" value="CADHERIN_2"/>
    <property type="match status" value="3"/>
</dbReference>
<evidence type="ECO:0000256" key="10">
    <source>
        <dbReference type="PROSITE-ProRule" id="PRU00043"/>
    </source>
</evidence>
<dbReference type="Proteomes" id="UP000694701">
    <property type="component" value="Unplaced"/>
</dbReference>
<dbReference type="InterPro" id="IPR020894">
    <property type="entry name" value="Cadherin_CS"/>
</dbReference>
<dbReference type="GO" id="GO:0009653">
    <property type="term" value="P:anatomical structure morphogenesis"/>
    <property type="evidence" value="ECO:0007669"/>
    <property type="project" value="UniProtKB-ARBA"/>
</dbReference>
<dbReference type="InterPro" id="IPR050174">
    <property type="entry name" value="Protocadherin/Cadherin-CA"/>
</dbReference>
<dbReference type="PRINTS" id="PR00205">
    <property type="entry name" value="CADHERIN"/>
</dbReference>
<dbReference type="Gene3D" id="2.60.40.60">
    <property type="entry name" value="Cadherins"/>
    <property type="match status" value="3"/>
</dbReference>
<evidence type="ECO:0000256" key="11">
    <source>
        <dbReference type="SAM" id="Phobius"/>
    </source>
</evidence>
<dbReference type="AlphaFoldDB" id="A0A8C2PX55"/>
<dbReference type="FunFam" id="2.60.40.60:FF:000018">
    <property type="entry name" value="Protocadherin gamma c3"/>
    <property type="match status" value="1"/>
</dbReference>
<dbReference type="GO" id="GO:0005886">
    <property type="term" value="C:plasma membrane"/>
    <property type="evidence" value="ECO:0007669"/>
    <property type="project" value="InterPro"/>
</dbReference>
<keyword evidence="3" id="KW-0732">Signal</keyword>
<reference evidence="13" key="1">
    <citation type="submission" date="2025-08" db="UniProtKB">
        <authorList>
            <consortium name="Ensembl"/>
        </authorList>
    </citation>
    <scope>IDENTIFICATION</scope>
</reference>
<dbReference type="GO" id="GO:0005509">
    <property type="term" value="F:calcium ion binding"/>
    <property type="evidence" value="ECO:0007669"/>
    <property type="project" value="UniProtKB-UniRule"/>
</dbReference>
<keyword evidence="8 11" id="KW-0472">Membrane</keyword>
<dbReference type="InterPro" id="IPR015919">
    <property type="entry name" value="Cadherin-like_sf"/>
</dbReference>
<evidence type="ECO:0000256" key="9">
    <source>
        <dbReference type="ARBA" id="ARBA00023180"/>
    </source>
</evidence>
<evidence type="ECO:0000313" key="13">
    <source>
        <dbReference type="Ensembl" id="ENSCCRP00020089665.1"/>
    </source>
</evidence>
<dbReference type="PROSITE" id="PS00232">
    <property type="entry name" value="CADHERIN_1"/>
    <property type="match status" value="1"/>
</dbReference>
<feature type="domain" description="Cadherin" evidence="12">
    <location>
        <begin position="39"/>
        <end position="147"/>
    </location>
</feature>
<keyword evidence="6" id="KW-0130">Cell adhesion</keyword>
<evidence type="ECO:0000256" key="1">
    <source>
        <dbReference type="ARBA" id="ARBA00004167"/>
    </source>
</evidence>
<feature type="domain" description="Cadherin" evidence="12">
    <location>
        <begin position="148"/>
        <end position="256"/>
    </location>
</feature>
<dbReference type="GO" id="GO:0007156">
    <property type="term" value="P:homophilic cell adhesion via plasma membrane adhesion molecules"/>
    <property type="evidence" value="ECO:0007669"/>
    <property type="project" value="InterPro"/>
</dbReference>
<dbReference type="SMART" id="SM00112">
    <property type="entry name" value="CA"/>
    <property type="match status" value="3"/>
</dbReference>
<evidence type="ECO:0000313" key="14">
    <source>
        <dbReference type="Proteomes" id="UP000694701"/>
    </source>
</evidence>
<evidence type="ECO:0000256" key="7">
    <source>
        <dbReference type="ARBA" id="ARBA00022989"/>
    </source>
</evidence>
<keyword evidence="2 11" id="KW-0812">Transmembrane</keyword>
<dbReference type="InterPro" id="IPR013164">
    <property type="entry name" value="Cadherin_N"/>
</dbReference>
<keyword evidence="4" id="KW-0677">Repeat</keyword>
<dbReference type="SUPFAM" id="SSF49313">
    <property type="entry name" value="Cadherin-like"/>
    <property type="match status" value="3"/>
</dbReference>
<dbReference type="InterPro" id="IPR002126">
    <property type="entry name" value="Cadherin-like_dom"/>
</dbReference>